<organism evidence="3 4">
    <name type="scientific">Paraburkholderia humisilvae</name>
    <dbReference type="NCBI Taxonomy" id="627669"/>
    <lineage>
        <taxon>Bacteria</taxon>
        <taxon>Pseudomonadati</taxon>
        <taxon>Pseudomonadota</taxon>
        <taxon>Betaproteobacteria</taxon>
        <taxon>Burkholderiales</taxon>
        <taxon>Burkholderiaceae</taxon>
        <taxon>Paraburkholderia</taxon>
    </lineage>
</organism>
<accession>A0A6J5EQS2</accession>
<dbReference type="InterPro" id="IPR028250">
    <property type="entry name" value="DsbDN"/>
</dbReference>
<keyword evidence="1" id="KW-0732">Signal</keyword>
<sequence length="293" mass="30753">MFQLARIGPRFAMAVLLAVAPLAARAAASDWRGDARAEVRVITATDSVHGDTLDVGVEFRYPAGWHGYWRTPGDTGIAPRFDWSASHNVASASVSWPAPSRLVIDGLQNSIYTGDFILPVKIRLTQPHQATRIALMLDYATCANVCVPEHAALSVDLREGPGAPSSEAQALATALRTVPGTPAQAGIRVTRSSIEATRTGRPRLSIELHSAASAFQSPDLFVEGAGAGLPAAPRVQLSEHGRHARLEVDLPPTTTRTAPLRLTVVDGARAATFAGPAVATPASATHASINGSL</sequence>
<evidence type="ECO:0000256" key="1">
    <source>
        <dbReference type="SAM" id="SignalP"/>
    </source>
</evidence>
<protein>
    <recommendedName>
        <fullName evidence="2">Thiol:disulfide interchange protein DsbD N-terminal domain-containing protein</fullName>
    </recommendedName>
</protein>
<feature type="signal peptide" evidence="1">
    <location>
        <begin position="1"/>
        <end position="26"/>
    </location>
</feature>
<reference evidence="3 4" key="1">
    <citation type="submission" date="2020-04" db="EMBL/GenBank/DDBJ databases">
        <authorList>
            <person name="De Canck E."/>
        </authorList>
    </citation>
    <scope>NUCLEOTIDE SEQUENCE [LARGE SCALE GENOMIC DNA]</scope>
    <source>
        <strain evidence="3 4">LMG 29542</strain>
    </source>
</reference>
<evidence type="ECO:0000313" key="4">
    <source>
        <dbReference type="Proteomes" id="UP000494363"/>
    </source>
</evidence>
<proteinExistence type="predicted"/>
<evidence type="ECO:0000259" key="2">
    <source>
        <dbReference type="Pfam" id="PF11412"/>
    </source>
</evidence>
<dbReference type="EMBL" id="CADIKH010000036">
    <property type="protein sequence ID" value="CAB3768234.1"/>
    <property type="molecule type" value="Genomic_DNA"/>
</dbReference>
<feature type="chain" id="PRO_5027091378" description="Thiol:disulfide interchange protein DsbD N-terminal domain-containing protein" evidence="1">
    <location>
        <begin position="27"/>
        <end position="293"/>
    </location>
</feature>
<dbReference type="RefSeq" id="WP_175230126.1">
    <property type="nucleotide sequence ID" value="NZ_CADIKH010000036.1"/>
</dbReference>
<dbReference type="AlphaFoldDB" id="A0A6J5EQS2"/>
<name>A0A6J5EQS2_9BURK</name>
<gene>
    <name evidence="3" type="ORF">LMG29542_05816</name>
</gene>
<keyword evidence="4" id="KW-1185">Reference proteome</keyword>
<dbReference type="Pfam" id="PF11412">
    <property type="entry name" value="DsbD_N"/>
    <property type="match status" value="1"/>
</dbReference>
<feature type="domain" description="Thiol:disulfide interchange protein DsbD N-terminal" evidence="2">
    <location>
        <begin position="48"/>
        <end position="152"/>
    </location>
</feature>
<dbReference type="Proteomes" id="UP000494363">
    <property type="component" value="Unassembled WGS sequence"/>
</dbReference>
<evidence type="ECO:0000313" key="3">
    <source>
        <dbReference type="EMBL" id="CAB3768234.1"/>
    </source>
</evidence>